<feature type="region of interest" description="Disordered" evidence="1">
    <location>
        <begin position="72"/>
        <end position="93"/>
    </location>
</feature>
<organism evidence="3 4">
    <name type="scientific">Marinobacter confluentis</name>
    <dbReference type="NCBI Taxonomy" id="1697557"/>
    <lineage>
        <taxon>Bacteria</taxon>
        <taxon>Pseudomonadati</taxon>
        <taxon>Pseudomonadota</taxon>
        <taxon>Gammaproteobacteria</taxon>
        <taxon>Pseudomonadales</taxon>
        <taxon>Marinobacteraceae</taxon>
        <taxon>Marinobacter</taxon>
    </lineage>
</organism>
<keyword evidence="4" id="KW-1185">Reference proteome</keyword>
<dbReference type="EMBL" id="SRPF01000003">
    <property type="protein sequence ID" value="TGN39391.1"/>
    <property type="molecule type" value="Genomic_DNA"/>
</dbReference>
<evidence type="ECO:0000313" key="4">
    <source>
        <dbReference type="Proteomes" id="UP000298325"/>
    </source>
</evidence>
<dbReference type="PROSITE" id="PS51257">
    <property type="entry name" value="PROKAR_LIPOPROTEIN"/>
    <property type="match status" value="1"/>
</dbReference>
<accession>A0A4Z1BQR2</accession>
<dbReference type="Proteomes" id="UP000298325">
    <property type="component" value="Unassembled WGS sequence"/>
</dbReference>
<evidence type="ECO:0000313" key="3">
    <source>
        <dbReference type="EMBL" id="TGN39391.1"/>
    </source>
</evidence>
<feature type="compositionally biased region" description="Basic and acidic residues" evidence="1">
    <location>
        <begin position="79"/>
        <end position="93"/>
    </location>
</feature>
<reference evidence="3 4" key="1">
    <citation type="submission" date="2019-04" db="EMBL/GenBank/DDBJ databases">
        <authorList>
            <person name="Park S."/>
            <person name="Yoon J.-H."/>
        </authorList>
    </citation>
    <scope>NUCLEOTIDE SEQUENCE [LARGE SCALE GENOMIC DNA]</scope>
    <source>
        <strain evidence="3 4">HJM-18</strain>
    </source>
</reference>
<protein>
    <recommendedName>
        <fullName evidence="5">Gamma-glutamyltranspeptidase</fullName>
    </recommendedName>
</protein>
<comment type="caution">
    <text evidence="3">The sequence shown here is derived from an EMBL/GenBank/DDBJ whole genome shotgun (WGS) entry which is preliminary data.</text>
</comment>
<evidence type="ECO:0008006" key="5">
    <source>
        <dbReference type="Google" id="ProtNLM"/>
    </source>
</evidence>
<sequence>MRKITLAGFAMAIALTAGCASTDQGAIEDANSTAMSAEQTADNALNTANSASSAARSAQQTADEALAKAEAAMKAANEANERAKRMLERASQK</sequence>
<gene>
    <name evidence="3" type="ORF">E5Q11_12210</name>
</gene>
<feature type="signal peptide" evidence="2">
    <location>
        <begin position="1"/>
        <end position="19"/>
    </location>
</feature>
<evidence type="ECO:0000256" key="2">
    <source>
        <dbReference type="SAM" id="SignalP"/>
    </source>
</evidence>
<dbReference type="InterPro" id="IPR021793">
    <property type="entry name" value="Oprl"/>
</dbReference>
<evidence type="ECO:0000256" key="1">
    <source>
        <dbReference type="SAM" id="MobiDB-lite"/>
    </source>
</evidence>
<dbReference type="AlphaFoldDB" id="A0A4Z1BQR2"/>
<dbReference type="NCBIfam" id="NF040598">
    <property type="entry name" value="Ala_zip_lipo"/>
    <property type="match status" value="1"/>
</dbReference>
<dbReference type="RefSeq" id="WP_135803700.1">
    <property type="nucleotide sequence ID" value="NZ_SRPF01000003.1"/>
</dbReference>
<proteinExistence type="predicted"/>
<name>A0A4Z1BQR2_9GAMM</name>
<feature type="chain" id="PRO_5021359101" description="Gamma-glutamyltranspeptidase" evidence="2">
    <location>
        <begin position="20"/>
        <end position="93"/>
    </location>
</feature>
<keyword evidence="2" id="KW-0732">Signal</keyword>
<dbReference type="OrthoDB" id="6372132at2"/>
<dbReference type="Pfam" id="PF11839">
    <property type="entry name" value="Alanine_zipper"/>
    <property type="match status" value="1"/>
</dbReference>